<dbReference type="InterPro" id="IPR003032">
    <property type="entry name" value="Ryanodine_rcpt"/>
</dbReference>
<evidence type="ECO:0000313" key="4">
    <source>
        <dbReference type="Proteomes" id="UP001595477"/>
    </source>
</evidence>
<feature type="domain" description="Ryanodine receptor Ryr" evidence="1">
    <location>
        <begin position="495"/>
        <end position="563"/>
    </location>
</feature>
<reference evidence="4" key="1">
    <citation type="journal article" date="2019" name="Int. J. Syst. Evol. Microbiol.">
        <title>The Global Catalogue of Microorganisms (GCM) 10K type strain sequencing project: providing services to taxonomists for standard genome sequencing and annotation.</title>
        <authorList>
            <consortium name="The Broad Institute Genomics Platform"/>
            <consortium name="The Broad Institute Genome Sequencing Center for Infectious Disease"/>
            <person name="Wu L."/>
            <person name="Ma J."/>
        </authorList>
    </citation>
    <scope>NUCLEOTIDE SEQUENCE [LARGE SCALE GENOMIC DNA]</scope>
    <source>
        <strain evidence="4">KCTC 52449</strain>
    </source>
</reference>
<evidence type="ECO:0000259" key="1">
    <source>
        <dbReference type="Pfam" id="PF02026"/>
    </source>
</evidence>
<dbReference type="PANTHER" id="PTHR43833">
    <property type="entry name" value="POTASSIUM CHANNEL PROTEIN 2-RELATED-RELATED"/>
    <property type="match status" value="1"/>
</dbReference>
<dbReference type="Proteomes" id="UP001595477">
    <property type="component" value="Unassembled WGS sequence"/>
</dbReference>
<dbReference type="RefSeq" id="WP_123325739.1">
    <property type="nucleotide sequence ID" value="NZ_JBHRSX010000015.1"/>
</dbReference>
<dbReference type="PANTHER" id="PTHR43833:SF9">
    <property type="entry name" value="POTASSIUM CHANNEL PROTEIN YUGO-RELATED"/>
    <property type="match status" value="1"/>
</dbReference>
<dbReference type="InterPro" id="IPR036291">
    <property type="entry name" value="NAD(P)-bd_dom_sf"/>
</dbReference>
<dbReference type="Pfam" id="PF02026">
    <property type="entry name" value="RyR"/>
    <property type="match status" value="1"/>
</dbReference>
<sequence length="570" mass="64458">MSEQVAPSFFSPHERYSLIIVGVIAFMLGVHGYNQYFETAKQSATLLDSIYHAINLFLMQFAAKDQLPWSLELARWLAPVTLSYTLIKTILVLAKDSVHTIQIKKLKKHCVIVGLNKGSFELARSMVKHGIKPVVVDPNENNEYLGLLGKQKIYFVAANPSDPVILERINTVEASYLFAATNSDTTNLEVIHNAAYQKRLSSLNIVCKINNQSLVRALYNRPLFSVNHPNITTKIINSYKVTARWLLNEFGPDCLISDIAKRPCINIAIVGDTQLVDALVKRLVEIGIYGANTTLKISVLAIKRNASKDDEHSTLLLNEEKLEYLEIKKVYLKEPSIEDFDEQLCSSHLDCCYIAMHESDYALMALQSLLDMSVSCPMVVSETENNETFSWLASEFVDEKGIHFAKTHTVTNSFSSIFGEKHDLFARNIHEQYVAEQTGAGFTIKDNSSLVSWADLPETLKDANRNQADHISTKCRLLTGKANPEPLEMQNALTRENVEMLAQTEHLRWMAEKFLSGWRFTEGEKDAVKRLSPSLKPWHLLPESEKQKDRDAILHIPEMLKKMTSNNVVR</sequence>
<proteinExistence type="predicted"/>
<dbReference type="InterPro" id="IPR003148">
    <property type="entry name" value="RCK_N"/>
</dbReference>
<dbReference type="Pfam" id="PF02254">
    <property type="entry name" value="TrkA_N"/>
    <property type="match status" value="1"/>
</dbReference>
<dbReference type="EMBL" id="JBHRSX010000015">
    <property type="protein sequence ID" value="MFC3201583.1"/>
    <property type="molecule type" value="Genomic_DNA"/>
</dbReference>
<feature type="domain" description="RCK N-terminal" evidence="2">
    <location>
        <begin position="111"/>
        <end position="219"/>
    </location>
</feature>
<dbReference type="SUPFAM" id="SSF51735">
    <property type="entry name" value="NAD(P)-binding Rossmann-fold domains"/>
    <property type="match status" value="1"/>
</dbReference>
<dbReference type="InterPro" id="IPR050721">
    <property type="entry name" value="Trk_Ktr_HKT_K-transport"/>
</dbReference>
<name>A0ABV7JX91_9ALTE</name>
<dbReference type="Gene3D" id="6.20.350.10">
    <property type="match status" value="1"/>
</dbReference>
<gene>
    <name evidence="3" type="ORF">ACFOEW_07100</name>
</gene>
<organism evidence="3 4">
    <name type="scientific">Alteromonas oceani</name>
    <dbReference type="NCBI Taxonomy" id="2071609"/>
    <lineage>
        <taxon>Bacteria</taxon>
        <taxon>Pseudomonadati</taxon>
        <taxon>Pseudomonadota</taxon>
        <taxon>Gammaproteobacteria</taxon>
        <taxon>Alteromonadales</taxon>
        <taxon>Alteromonadaceae</taxon>
        <taxon>Alteromonas/Salinimonas group</taxon>
        <taxon>Alteromonas</taxon>
    </lineage>
</organism>
<evidence type="ECO:0000313" key="3">
    <source>
        <dbReference type="EMBL" id="MFC3201583.1"/>
    </source>
</evidence>
<protein>
    <submittedName>
        <fullName evidence="3">NAD-binding protein</fullName>
    </submittedName>
</protein>
<evidence type="ECO:0000259" key="2">
    <source>
        <dbReference type="Pfam" id="PF02254"/>
    </source>
</evidence>
<dbReference type="Gene3D" id="3.40.50.720">
    <property type="entry name" value="NAD(P)-binding Rossmann-like Domain"/>
    <property type="match status" value="1"/>
</dbReference>
<comment type="caution">
    <text evidence="3">The sequence shown here is derived from an EMBL/GenBank/DDBJ whole genome shotgun (WGS) entry which is preliminary data.</text>
</comment>
<keyword evidence="4" id="KW-1185">Reference proteome</keyword>
<accession>A0ABV7JX91</accession>